<dbReference type="GO" id="GO:0016020">
    <property type="term" value="C:membrane"/>
    <property type="evidence" value="ECO:0007669"/>
    <property type="project" value="TreeGrafter"/>
</dbReference>
<name>A0A329BG54_9BURK</name>
<dbReference type="Proteomes" id="UP000248918">
    <property type="component" value="Unassembled WGS sequence"/>
</dbReference>
<dbReference type="OrthoDB" id="9097038at2"/>
<accession>A0A329BG54</accession>
<organism evidence="2 3">
    <name type="scientific">Paraburkholderia bryophila</name>
    <dbReference type="NCBI Taxonomy" id="420952"/>
    <lineage>
        <taxon>Bacteria</taxon>
        <taxon>Pseudomonadati</taxon>
        <taxon>Pseudomonadota</taxon>
        <taxon>Betaproteobacteria</taxon>
        <taxon>Burkholderiales</taxon>
        <taxon>Burkholderiaceae</taxon>
        <taxon>Paraburkholderia</taxon>
    </lineage>
</organism>
<dbReference type="SUPFAM" id="SSF53474">
    <property type="entry name" value="alpha/beta-Hydrolases"/>
    <property type="match status" value="1"/>
</dbReference>
<feature type="domain" description="AB hydrolase-1" evidence="1">
    <location>
        <begin position="62"/>
        <end position="251"/>
    </location>
</feature>
<sequence>MDSHAPTLFLHGGPGLSAIAERALYGLALPIHWWDQPRSVVLFARPFAALVDAAQEEVERLAHAYSQPVNLVAHAFGAHLALRLAMRLPNRLGKIVLLAPVYDLADAFVRFATCLCLKDQSYEPFLVALDEFRASRDVSRFARVAAQIASIASFVDLSWSPGASASRHWYVNLLAHQPVFDLNTFEVVVKDFLLEDPIPVATTVADSVHLILGNKDPFTDIKAESRIWVELFPNAVSYLVDSGHFVHLERPSEVWWKTRRSLECKTDV</sequence>
<comment type="caution">
    <text evidence="2">The sequence shown here is derived from an EMBL/GenBank/DDBJ whole genome shotgun (WGS) entry which is preliminary data.</text>
</comment>
<dbReference type="InterPro" id="IPR050266">
    <property type="entry name" value="AB_hydrolase_sf"/>
</dbReference>
<dbReference type="GO" id="GO:0047372">
    <property type="term" value="F:monoacylglycerol lipase activity"/>
    <property type="evidence" value="ECO:0007669"/>
    <property type="project" value="TreeGrafter"/>
</dbReference>
<dbReference type="PANTHER" id="PTHR43798:SF33">
    <property type="entry name" value="HYDROLASE, PUTATIVE (AFU_ORTHOLOGUE AFUA_2G14860)-RELATED"/>
    <property type="match status" value="1"/>
</dbReference>
<dbReference type="EMBL" id="QLTK01000030">
    <property type="protein sequence ID" value="RAS21228.1"/>
    <property type="molecule type" value="Genomic_DNA"/>
</dbReference>
<gene>
    <name evidence="2" type="ORF">BX591_13057</name>
</gene>
<dbReference type="InterPro" id="IPR000073">
    <property type="entry name" value="AB_hydrolase_1"/>
</dbReference>
<protein>
    <submittedName>
        <fullName evidence="2">Pimeloyl-ACP methyl ester carboxylesterase</fullName>
    </submittedName>
</protein>
<dbReference type="PANTHER" id="PTHR43798">
    <property type="entry name" value="MONOACYLGLYCEROL LIPASE"/>
    <property type="match status" value="1"/>
</dbReference>
<evidence type="ECO:0000313" key="3">
    <source>
        <dbReference type="Proteomes" id="UP000248918"/>
    </source>
</evidence>
<dbReference type="Pfam" id="PF00561">
    <property type="entry name" value="Abhydrolase_1"/>
    <property type="match status" value="1"/>
</dbReference>
<dbReference type="RefSeq" id="WP_111934890.1">
    <property type="nucleotide sequence ID" value="NZ_CADFFP010000001.1"/>
</dbReference>
<dbReference type="AlphaFoldDB" id="A0A329BG54"/>
<proteinExistence type="predicted"/>
<dbReference type="InterPro" id="IPR029058">
    <property type="entry name" value="AB_hydrolase_fold"/>
</dbReference>
<evidence type="ECO:0000259" key="1">
    <source>
        <dbReference type="Pfam" id="PF00561"/>
    </source>
</evidence>
<reference evidence="2 3" key="1">
    <citation type="submission" date="2018-06" db="EMBL/GenBank/DDBJ databases">
        <title>Genomic Encyclopedia of Type Strains, Phase III (KMG-III): the genomes of soil and plant-associated and newly described type strains.</title>
        <authorList>
            <person name="Whitman W."/>
        </authorList>
    </citation>
    <scope>NUCLEOTIDE SEQUENCE [LARGE SCALE GENOMIC DNA]</scope>
    <source>
        <strain evidence="2 3">LMG 23644</strain>
    </source>
</reference>
<dbReference type="GO" id="GO:0046464">
    <property type="term" value="P:acylglycerol catabolic process"/>
    <property type="evidence" value="ECO:0007669"/>
    <property type="project" value="TreeGrafter"/>
</dbReference>
<evidence type="ECO:0000313" key="2">
    <source>
        <dbReference type="EMBL" id="RAS21228.1"/>
    </source>
</evidence>
<dbReference type="Gene3D" id="3.40.50.1820">
    <property type="entry name" value="alpha/beta hydrolase"/>
    <property type="match status" value="1"/>
</dbReference>